<dbReference type="PANTHER" id="PTHR38795">
    <property type="entry name" value="DUF6604 DOMAIN-CONTAINING PROTEIN"/>
    <property type="match status" value="1"/>
</dbReference>
<comment type="caution">
    <text evidence="3">The sequence shown here is derived from an EMBL/GenBank/DDBJ whole genome shotgun (WGS) entry which is preliminary data.</text>
</comment>
<evidence type="ECO:0000259" key="2">
    <source>
        <dbReference type="Pfam" id="PF20253"/>
    </source>
</evidence>
<sequence length="844" mass="94623">MLPGTLTTIFQQYKHDVDVVASWLVNTGRQTGFTKGDINPPSDRLKGKARKQAKKGDDPQTPAQPAKKYVLPIKMFVPLAEHAMTAPSVQMVPVWFRATLERAVRVREAFGTRIAGQGDETKKNLSFFVDVLIKVKEALGPKFPEMPKKTQRQRANGNGEQKAEGEDKDNGTPEAELAKNMEDLNVKELVESLINTPDIEVINSNAEPNCEAEQSETMDDVLFAFSALVQDTRLLRSRIANLWSSYLNGTLGLAGVAVATDTCIGLVRQMETSILPLLKKHNRPIGQLLSAYYIGICQSAGHDPTAKENASDDMNFSCYDIGDSTMHNVFTLLRAFRDVLNSKAYPAYKPGHCGVYDPSSKRGEKDSKGKWVEDKVLLMESLPDLILLGREVLGRNKERDELTRLVNYMHSTREIPFALVFAAQVFIDVQRVMRNKSAKPFVEMMVFGGFVANTVGEAMEFHKTTAGKDNIWPRQNDSVMRTVIADGKLWTLDPINQFKISTKLAPPTESNVLLKRHPLFCGLWLHTHRMLFHELGVAYANSWGSVMYTGHLYNAVLHERLLRIRDSSKDSEKSRQKHWKDMDAGFACQEGCFFAVTGEEYYPKDRYAFYESFCKTMGISSADWEKDPKNKKIRTTRKPLRGLMPRGEVSQRFKAGRGGAVNADAIQSIIDSSDWDKREAAKGGPEFGGEGDATADDASNGQNGHKKPKKRVRLSLSALLWQQALALQIETVELSFDYFSLHRTCWNLLKQVRNETEGDITTLLAAGKDEKLFEGEFQAVWLVGYLFMLLKKEKTEASALDQLTKCASMFRNLIAEGRGGQVVGVLRSHLGLQLKLDEEEEDED</sequence>
<gene>
    <name evidence="3" type="ORF">MKZ38_000027</name>
</gene>
<feature type="region of interest" description="Disordered" evidence="1">
    <location>
        <begin position="143"/>
        <end position="173"/>
    </location>
</feature>
<accession>A0AAD5RS05</accession>
<reference evidence="3" key="1">
    <citation type="submission" date="2022-07" db="EMBL/GenBank/DDBJ databases">
        <title>Draft genome sequence of Zalerion maritima ATCC 34329, a (micro)plastics degrading marine fungus.</title>
        <authorList>
            <person name="Paco A."/>
            <person name="Goncalves M.F.M."/>
            <person name="Rocha-Santos T.A.P."/>
            <person name="Alves A."/>
        </authorList>
    </citation>
    <scope>NUCLEOTIDE SEQUENCE</scope>
    <source>
        <strain evidence="3">ATCC 34329</strain>
    </source>
</reference>
<feature type="domain" description="DUF6604" evidence="2">
    <location>
        <begin position="11"/>
        <end position="275"/>
    </location>
</feature>
<name>A0AAD5RS05_9PEZI</name>
<proteinExistence type="predicted"/>
<feature type="compositionally biased region" description="Basic and acidic residues" evidence="1">
    <location>
        <begin position="161"/>
        <end position="173"/>
    </location>
</feature>
<dbReference type="EMBL" id="JAKWBI020000100">
    <property type="protein sequence ID" value="KAJ2902833.1"/>
    <property type="molecule type" value="Genomic_DNA"/>
</dbReference>
<organism evidence="3 4">
    <name type="scientific">Zalerion maritima</name>
    <dbReference type="NCBI Taxonomy" id="339359"/>
    <lineage>
        <taxon>Eukaryota</taxon>
        <taxon>Fungi</taxon>
        <taxon>Dikarya</taxon>
        <taxon>Ascomycota</taxon>
        <taxon>Pezizomycotina</taxon>
        <taxon>Sordariomycetes</taxon>
        <taxon>Lulworthiomycetidae</taxon>
        <taxon>Lulworthiales</taxon>
        <taxon>Lulworthiaceae</taxon>
        <taxon>Zalerion</taxon>
    </lineage>
</organism>
<protein>
    <recommendedName>
        <fullName evidence="2">DUF6604 domain-containing protein</fullName>
    </recommendedName>
</protein>
<dbReference type="Pfam" id="PF20253">
    <property type="entry name" value="DUF6604"/>
    <property type="match status" value="1"/>
</dbReference>
<feature type="region of interest" description="Disordered" evidence="1">
    <location>
        <begin position="676"/>
        <end position="708"/>
    </location>
</feature>
<evidence type="ECO:0000256" key="1">
    <source>
        <dbReference type="SAM" id="MobiDB-lite"/>
    </source>
</evidence>
<dbReference type="InterPro" id="IPR046539">
    <property type="entry name" value="DUF6604"/>
</dbReference>
<evidence type="ECO:0000313" key="3">
    <source>
        <dbReference type="EMBL" id="KAJ2902833.1"/>
    </source>
</evidence>
<dbReference type="AlphaFoldDB" id="A0AAD5RS05"/>
<evidence type="ECO:0000313" key="4">
    <source>
        <dbReference type="Proteomes" id="UP001201980"/>
    </source>
</evidence>
<keyword evidence="4" id="KW-1185">Reference proteome</keyword>
<dbReference type="Proteomes" id="UP001201980">
    <property type="component" value="Unassembled WGS sequence"/>
</dbReference>
<feature type="region of interest" description="Disordered" evidence="1">
    <location>
        <begin position="31"/>
        <end position="65"/>
    </location>
</feature>
<dbReference type="PANTHER" id="PTHR38795:SF1">
    <property type="entry name" value="DUF6604 DOMAIN-CONTAINING PROTEIN"/>
    <property type="match status" value="1"/>
</dbReference>